<dbReference type="KEGG" id="str:Sterm_1929"/>
<dbReference type="Pfam" id="PF20903">
    <property type="entry name" value="SPL"/>
    <property type="match status" value="1"/>
</dbReference>
<dbReference type="Gene3D" id="3.40.50.12110">
    <property type="match status" value="1"/>
</dbReference>
<dbReference type="PANTHER" id="PTHR37822">
    <property type="entry name" value="SPORE PHOTOPRODUCT LYASE-RELATED"/>
    <property type="match status" value="1"/>
</dbReference>
<reference evidence="1 2" key="2">
    <citation type="journal article" date="2010" name="Stand. Genomic Sci.">
        <title>Complete genome sequence of Sebaldella termitidis type strain (NCTC 11300).</title>
        <authorList>
            <person name="Harmon-Smith M."/>
            <person name="Celia L."/>
            <person name="Chertkov O."/>
            <person name="Lapidus A."/>
            <person name="Copeland A."/>
            <person name="Glavina Del Rio T."/>
            <person name="Nolan M."/>
            <person name="Lucas S."/>
            <person name="Tice H."/>
            <person name="Cheng J.F."/>
            <person name="Han C."/>
            <person name="Detter J.C."/>
            <person name="Bruce D."/>
            <person name="Goodwin L."/>
            <person name="Pitluck S."/>
            <person name="Pati A."/>
            <person name="Liolios K."/>
            <person name="Ivanova N."/>
            <person name="Mavromatis K."/>
            <person name="Mikhailova N."/>
            <person name="Chen A."/>
            <person name="Palaniappan K."/>
            <person name="Land M."/>
            <person name="Hauser L."/>
            <person name="Chang Y.J."/>
            <person name="Jeffries C.D."/>
            <person name="Brettin T."/>
            <person name="Goker M."/>
            <person name="Beck B."/>
            <person name="Bristow J."/>
            <person name="Eisen J.A."/>
            <person name="Markowitz V."/>
            <person name="Hugenholtz P."/>
            <person name="Kyrpides N.C."/>
            <person name="Klenk H.P."/>
            <person name="Chen F."/>
        </authorList>
    </citation>
    <scope>NUCLEOTIDE SEQUENCE [LARGE SCALE GENOMIC DNA]</scope>
    <source>
        <strain evidence="2">ATCC 33386 / NCTC 11300</strain>
    </source>
</reference>
<dbReference type="GO" id="GO:1904047">
    <property type="term" value="F:S-adenosyl-L-methionine binding"/>
    <property type="evidence" value="ECO:0007669"/>
    <property type="project" value="TreeGrafter"/>
</dbReference>
<dbReference type="Proteomes" id="UP000000845">
    <property type="component" value="Chromosome"/>
</dbReference>
<dbReference type="HOGENOM" id="CLU_030330_0_0_0"/>
<dbReference type="AlphaFoldDB" id="D1AJ97"/>
<keyword evidence="2" id="KW-1185">Reference proteome</keyword>
<reference evidence="2" key="1">
    <citation type="submission" date="2009-09" db="EMBL/GenBank/DDBJ databases">
        <title>The complete chromosome of Sebaldella termitidis ATCC 33386.</title>
        <authorList>
            <consortium name="US DOE Joint Genome Institute (JGI-PGF)"/>
            <person name="Lucas S."/>
            <person name="Copeland A."/>
            <person name="Lapidus A."/>
            <person name="Glavina del Rio T."/>
            <person name="Dalin E."/>
            <person name="Tice H."/>
            <person name="Bruce D."/>
            <person name="Goodwin L."/>
            <person name="Pitluck S."/>
            <person name="Kyrpides N."/>
            <person name="Mavromatis K."/>
            <person name="Ivanova N."/>
            <person name="Mikhailova N."/>
            <person name="Sims D."/>
            <person name="Meincke L."/>
            <person name="Brettin T."/>
            <person name="Detter J.C."/>
            <person name="Han C."/>
            <person name="Larimer F."/>
            <person name="Land M."/>
            <person name="Hauser L."/>
            <person name="Markowitz V."/>
            <person name="Cheng J.F."/>
            <person name="Hugenholtz P."/>
            <person name="Woyke T."/>
            <person name="Wu D."/>
            <person name="Eisen J.A."/>
        </authorList>
    </citation>
    <scope>NUCLEOTIDE SEQUENCE [LARGE SCALE GENOMIC DNA]</scope>
    <source>
        <strain evidence="2">ATCC 33386 / NCTC 11300</strain>
    </source>
</reference>
<gene>
    <name evidence="1" type="ordered locus">Sterm_1929</name>
</gene>
<dbReference type="GO" id="GO:0003913">
    <property type="term" value="F:DNA photolyase activity"/>
    <property type="evidence" value="ECO:0007669"/>
    <property type="project" value="TreeGrafter"/>
</dbReference>
<sequence length="335" mass="39910">MESRFFITEDIKEHKKGRDILNILKNYSIVSSEAEFLKILKEKKSGFEKEKGYFLFTVKKGRFLKSYHLDENFQKIKEEYYLSYENNCPFNCVYCYLRDYYSHGACIFYVNTEDMFHELDKHTGKNEMISCGIVNDSLVFDNITNISHDLINYFKNRKDLILEFRTKSKNIKGLLNEAVYKNIFVSFTFSPEEVIREYEFMTASLEERITAAKKLQEHGYDIGIRIDPVINIKNRKNAYTDLIKKLMTSLETKKIRDIGLGSLRYTKGLKNKVLLERKTDLFYNELITGIDGKERYFKGIRIQMYDEIIKEIRKYGDFDIYLGMEEEYIWKKVLK</sequence>
<dbReference type="GO" id="GO:0042601">
    <property type="term" value="C:endospore-forming forespore"/>
    <property type="evidence" value="ECO:0007669"/>
    <property type="project" value="TreeGrafter"/>
</dbReference>
<dbReference type="PANTHER" id="PTHR37822:SF2">
    <property type="entry name" value="SPORE PHOTOPRODUCT LYASE"/>
    <property type="match status" value="1"/>
</dbReference>
<dbReference type="EMBL" id="CP001739">
    <property type="protein sequence ID" value="ACZ08785.1"/>
    <property type="molecule type" value="Genomic_DNA"/>
</dbReference>
<dbReference type="Gene3D" id="3.80.30.30">
    <property type="match status" value="1"/>
</dbReference>
<protein>
    <submittedName>
        <fullName evidence="1">DNA repair photolyase-like protein</fullName>
    </submittedName>
</protein>
<name>D1AJ97_SEBTE</name>
<dbReference type="eggNOG" id="COG1533">
    <property type="taxonomic scope" value="Bacteria"/>
</dbReference>
<dbReference type="STRING" id="526218.Sterm_1929"/>
<proteinExistence type="predicted"/>
<evidence type="ECO:0000313" key="2">
    <source>
        <dbReference type="Proteomes" id="UP000000845"/>
    </source>
</evidence>
<evidence type="ECO:0000313" key="1">
    <source>
        <dbReference type="EMBL" id="ACZ08785.1"/>
    </source>
</evidence>
<accession>D1AJ97</accession>
<dbReference type="InterPro" id="IPR049539">
    <property type="entry name" value="SPL"/>
</dbReference>
<organism evidence="1 2">
    <name type="scientific">Sebaldella termitidis (strain ATCC 33386 / NCTC 11300)</name>
    <dbReference type="NCBI Taxonomy" id="526218"/>
    <lineage>
        <taxon>Bacteria</taxon>
        <taxon>Fusobacteriati</taxon>
        <taxon>Fusobacteriota</taxon>
        <taxon>Fusobacteriia</taxon>
        <taxon>Fusobacteriales</taxon>
        <taxon>Leptotrichiaceae</taxon>
        <taxon>Sebaldella</taxon>
    </lineage>
</organism>
<dbReference type="GO" id="GO:0051539">
    <property type="term" value="F:4 iron, 4 sulfur cluster binding"/>
    <property type="evidence" value="ECO:0007669"/>
    <property type="project" value="TreeGrafter"/>
</dbReference>
<dbReference type="RefSeq" id="WP_012861379.1">
    <property type="nucleotide sequence ID" value="NC_013517.1"/>
</dbReference>